<feature type="domain" description="Phospholipase C/D" evidence="1">
    <location>
        <begin position="48"/>
        <end position="201"/>
    </location>
</feature>
<evidence type="ECO:0000313" key="3">
    <source>
        <dbReference type="Proteomes" id="UP001597387"/>
    </source>
</evidence>
<evidence type="ECO:0000313" key="2">
    <source>
        <dbReference type="EMBL" id="MFD2164315.1"/>
    </source>
</evidence>
<organism evidence="2 3">
    <name type="scientific">Paradesertivirga mongoliensis</name>
    <dbReference type="NCBI Taxonomy" id="2100740"/>
    <lineage>
        <taxon>Bacteria</taxon>
        <taxon>Pseudomonadati</taxon>
        <taxon>Bacteroidota</taxon>
        <taxon>Sphingobacteriia</taxon>
        <taxon>Sphingobacteriales</taxon>
        <taxon>Sphingobacteriaceae</taxon>
        <taxon>Paradesertivirga</taxon>
    </lineage>
</organism>
<name>A0ABW4ZQW1_9SPHI</name>
<comment type="caution">
    <text evidence="2">The sequence shown here is derived from an EMBL/GenBank/DDBJ whole genome shotgun (WGS) entry which is preliminary data.</text>
</comment>
<dbReference type="InterPro" id="IPR029002">
    <property type="entry name" value="PLPC/GPLD1"/>
</dbReference>
<protein>
    <submittedName>
        <fullName evidence="2">Zinc dependent phospholipase C family protein</fullName>
    </submittedName>
</protein>
<keyword evidence="3" id="KW-1185">Reference proteome</keyword>
<dbReference type="EMBL" id="JBHUHZ010000003">
    <property type="protein sequence ID" value="MFD2164315.1"/>
    <property type="molecule type" value="Genomic_DNA"/>
</dbReference>
<dbReference type="Pfam" id="PF00882">
    <property type="entry name" value="Zn_dep_PLPC"/>
    <property type="match status" value="1"/>
</dbReference>
<evidence type="ECO:0000259" key="1">
    <source>
        <dbReference type="Pfam" id="PF00882"/>
    </source>
</evidence>
<sequence length="420" mass="47478">MKPKFLIVFFLLSVCWLRSVKAYSLLTHEAIIDASWEQGIRPLLLAKYPASSPEQLLEAHSYAYGGAIMPDIGYSPFGSMIYTDFVHNVRTGDYVEALLEEAETLNEYAFALGSLAHYMADNYGHELGTNVAVPLVYPKVKEEFGNVVTYADHKVSHSRMELAFDVLQTARGNYASKDYHDFIGFNVARPVVEKAFYRVYGIDVNDVFGSMSVAISTFRWTIKSLLPNIVRTAWASKKDDLRKTDSTLTARKFSYRMKNRTYYHEFGRDHQKAGFFPTVISFIMPFLPKIGPLAKLKFKAPTPEAEALFIKSFDTTLVHYKAAITRLNSSSVDLPNRTLDTGHKTVFGEYVIADDNYATLLFRLQEKDFAHLSAEIKDNLLAFYAGAQPSGRMSKKKAREWKKVQDALEALNQVSTIAAR</sequence>
<reference evidence="3" key="1">
    <citation type="journal article" date="2019" name="Int. J. Syst. Evol. Microbiol.">
        <title>The Global Catalogue of Microorganisms (GCM) 10K type strain sequencing project: providing services to taxonomists for standard genome sequencing and annotation.</title>
        <authorList>
            <consortium name="The Broad Institute Genomics Platform"/>
            <consortium name="The Broad Institute Genome Sequencing Center for Infectious Disease"/>
            <person name="Wu L."/>
            <person name="Ma J."/>
        </authorList>
    </citation>
    <scope>NUCLEOTIDE SEQUENCE [LARGE SCALE GENOMIC DNA]</scope>
    <source>
        <strain evidence="3">KCTC 42217</strain>
    </source>
</reference>
<dbReference type="RefSeq" id="WP_255904124.1">
    <property type="nucleotide sequence ID" value="NZ_JAFMZO010000004.1"/>
</dbReference>
<accession>A0ABW4ZQW1</accession>
<proteinExistence type="predicted"/>
<gene>
    <name evidence="2" type="ORF">ACFSJU_18040</name>
</gene>
<dbReference type="Proteomes" id="UP001597387">
    <property type="component" value="Unassembled WGS sequence"/>
</dbReference>